<name>A0A6B9ZD00_9BACT</name>
<dbReference type="AlphaFoldDB" id="A0A6B9ZD00"/>
<keyword evidence="2" id="KW-1185">Reference proteome</keyword>
<gene>
    <name evidence="1" type="ORF">GWR21_11755</name>
</gene>
<evidence type="ECO:0000313" key="2">
    <source>
        <dbReference type="Proteomes" id="UP000476411"/>
    </source>
</evidence>
<dbReference type="EMBL" id="CP048113">
    <property type="protein sequence ID" value="QHS60250.1"/>
    <property type="molecule type" value="Genomic_DNA"/>
</dbReference>
<reference evidence="1 2" key="1">
    <citation type="submission" date="2020-01" db="EMBL/GenBank/DDBJ databases">
        <title>Complete genome sequence of Chitinophaga sp. H33E-04 isolated from quinoa roots.</title>
        <authorList>
            <person name="Weon H.-Y."/>
            <person name="Lee S.A."/>
        </authorList>
    </citation>
    <scope>NUCLEOTIDE SEQUENCE [LARGE SCALE GENOMIC DNA]</scope>
    <source>
        <strain evidence="1 2">H33E-04</strain>
    </source>
</reference>
<sequence length="62" mass="6703">MKTQVLVMATAMALTVIACKKDNNLPVGDVPGDLLGSWVAVSYLSGNVVSPMYRRLCYQICP</sequence>
<protein>
    <submittedName>
        <fullName evidence="1">Uncharacterized protein</fullName>
    </submittedName>
</protein>
<evidence type="ECO:0000313" key="1">
    <source>
        <dbReference type="EMBL" id="QHS60250.1"/>
    </source>
</evidence>
<organism evidence="1 2">
    <name type="scientific">Chitinophaga agri</name>
    <dbReference type="NCBI Taxonomy" id="2703787"/>
    <lineage>
        <taxon>Bacteria</taxon>
        <taxon>Pseudomonadati</taxon>
        <taxon>Bacteroidota</taxon>
        <taxon>Chitinophagia</taxon>
        <taxon>Chitinophagales</taxon>
        <taxon>Chitinophagaceae</taxon>
        <taxon>Chitinophaga</taxon>
    </lineage>
</organism>
<dbReference type="KEGG" id="chih:GWR21_11755"/>
<dbReference type="PROSITE" id="PS51257">
    <property type="entry name" value="PROKAR_LIPOPROTEIN"/>
    <property type="match status" value="1"/>
</dbReference>
<proteinExistence type="predicted"/>
<dbReference type="Proteomes" id="UP000476411">
    <property type="component" value="Chromosome"/>
</dbReference>
<dbReference type="RefSeq" id="WP_162331942.1">
    <property type="nucleotide sequence ID" value="NZ_CP048113.1"/>
</dbReference>
<accession>A0A6B9ZD00</accession>